<gene>
    <name evidence="3" type="ORF">SAMN05216258_11563</name>
</gene>
<dbReference type="InterPro" id="IPR035965">
    <property type="entry name" value="PAS-like_dom_sf"/>
</dbReference>
<feature type="domain" description="EAL" evidence="1">
    <location>
        <begin position="596"/>
        <end position="847"/>
    </location>
</feature>
<dbReference type="Pfam" id="PF08447">
    <property type="entry name" value="PAS_3"/>
    <property type="match status" value="1"/>
</dbReference>
<dbReference type="SUPFAM" id="SSF55073">
    <property type="entry name" value="Nucleotide cyclase"/>
    <property type="match status" value="1"/>
</dbReference>
<name>A0A1I3P550_9RHOB</name>
<dbReference type="NCBIfam" id="TIGR00254">
    <property type="entry name" value="GGDEF"/>
    <property type="match status" value="1"/>
</dbReference>
<dbReference type="CDD" id="cd01949">
    <property type="entry name" value="GGDEF"/>
    <property type="match status" value="1"/>
</dbReference>
<evidence type="ECO:0000259" key="1">
    <source>
        <dbReference type="PROSITE" id="PS50883"/>
    </source>
</evidence>
<dbReference type="STRING" id="1114924.SAMN05216258_11563"/>
<dbReference type="SUPFAM" id="SSF141868">
    <property type="entry name" value="EAL domain-like"/>
    <property type="match status" value="1"/>
</dbReference>
<dbReference type="InterPro" id="IPR052155">
    <property type="entry name" value="Biofilm_reg_signaling"/>
</dbReference>
<dbReference type="Gene3D" id="3.20.20.450">
    <property type="entry name" value="EAL domain"/>
    <property type="match status" value="1"/>
</dbReference>
<reference evidence="3 4" key="1">
    <citation type="submission" date="2016-10" db="EMBL/GenBank/DDBJ databases">
        <authorList>
            <person name="de Groot N.N."/>
        </authorList>
    </citation>
    <scope>NUCLEOTIDE SEQUENCE [LARGE SCALE GENOMIC DNA]</scope>
    <source>
        <strain evidence="3 4">CGMCC 1.11030</strain>
    </source>
</reference>
<dbReference type="AlphaFoldDB" id="A0A1I3P550"/>
<feature type="domain" description="GGDEF" evidence="2">
    <location>
        <begin position="454"/>
        <end position="587"/>
    </location>
</feature>
<organism evidence="3 4">
    <name type="scientific">Albimonas pacifica</name>
    <dbReference type="NCBI Taxonomy" id="1114924"/>
    <lineage>
        <taxon>Bacteria</taxon>
        <taxon>Pseudomonadati</taxon>
        <taxon>Pseudomonadota</taxon>
        <taxon>Alphaproteobacteria</taxon>
        <taxon>Rhodobacterales</taxon>
        <taxon>Paracoccaceae</taxon>
        <taxon>Albimonas</taxon>
    </lineage>
</organism>
<dbReference type="Gene3D" id="3.30.450.20">
    <property type="entry name" value="PAS domain"/>
    <property type="match status" value="2"/>
</dbReference>
<dbReference type="InterPro" id="IPR029787">
    <property type="entry name" value="Nucleotide_cyclase"/>
</dbReference>
<dbReference type="Pfam" id="PF00563">
    <property type="entry name" value="EAL"/>
    <property type="match status" value="1"/>
</dbReference>
<dbReference type="InterPro" id="IPR043128">
    <property type="entry name" value="Rev_trsase/Diguanyl_cyclase"/>
</dbReference>
<evidence type="ECO:0000313" key="4">
    <source>
        <dbReference type="Proteomes" id="UP000199377"/>
    </source>
</evidence>
<dbReference type="InterPro" id="IPR000160">
    <property type="entry name" value="GGDEF_dom"/>
</dbReference>
<proteinExistence type="predicted"/>
<dbReference type="EMBL" id="FOQH01000015">
    <property type="protein sequence ID" value="SFJ16532.1"/>
    <property type="molecule type" value="Genomic_DNA"/>
</dbReference>
<dbReference type="SMART" id="SM00267">
    <property type="entry name" value="GGDEF"/>
    <property type="match status" value="1"/>
</dbReference>
<dbReference type="SUPFAM" id="SSF55785">
    <property type="entry name" value="PYP-like sensor domain (PAS domain)"/>
    <property type="match status" value="2"/>
</dbReference>
<dbReference type="RefSeq" id="WP_092865481.1">
    <property type="nucleotide sequence ID" value="NZ_FOQH01000015.1"/>
</dbReference>
<dbReference type="InterPro" id="IPR000014">
    <property type="entry name" value="PAS"/>
</dbReference>
<dbReference type="PANTHER" id="PTHR44757:SF2">
    <property type="entry name" value="BIOFILM ARCHITECTURE MAINTENANCE PROTEIN MBAA"/>
    <property type="match status" value="1"/>
</dbReference>
<sequence>MEDFASLSGALLGVAGEAAALTGPEGAILALTPAFARRFGRDDAWRPGPDARLDGLATPPLAEALRRAADRALAEPGRELRVEGELLHLASGRAASAWRVSALVAGGRAVGVLHRLEPTVRPVPAPARPLRRRDADRLRMLETLTAHAPVALFEYRVGPDGQITLPFVNPVALDLFGVPAEGLERDGRKLFAHIPPEDVAEIAAVTERTSRSLRSGSVRYRIDHPVKGLRHVIGEGAPMRLPGGGVTYRCIALDITDRHEAERHAERMDAELVRILERLSRVAEVAPVGLYEFREAPDGSWSFPYLSPRMRDLVGLDPEGEEGEPVRDVFRNVLPEDVRGILESIRRSSAAGQRWTRRMRIVHPERGLVWLRGDSLPERQPDGAVLWTGALYDVTEDVRREAELAEAHARADAMRAENERQALQDGLTGLPNRRAYDRLFADRVFAARAGTGPEDAALVRLDLDHFKHVNDTLGHEAGDLVLQRVAQVLRETLRPGDFTARIGGDEFSILLAPGADPAAAETIVARIQQGLAAPFQHHGRPCRVGASFGLAHTGELGVVGTELQVFADAALYRAKESGRSRLELFTPELHRGILADRRLAVQIQDALERDAFVPYFQPQVRARDRGLHGAEVLLRWPHPSLGLLSPPEFLRVAEQLRVVPRIDRRLMERVREVLARWTAQGFVAPRLSFNMSAGRIRDPDVVETSRLLSAGPTRIAMELLESTLIEEEGDLFRFNLDRIREAGIDIEIDDFGSGHASIVGLTQVAPDVLKIDRRLVAPVAEDPRSRNLIRAILEIAQTLGISTVAEGVETEAQARALAELGCDVLQGYHFGAPMDEDAFLAFARAWIARVA</sequence>
<dbReference type="Gene3D" id="3.30.70.270">
    <property type="match status" value="1"/>
</dbReference>
<dbReference type="PANTHER" id="PTHR44757">
    <property type="entry name" value="DIGUANYLATE CYCLASE DGCP"/>
    <property type="match status" value="1"/>
</dbReference>
<dbReference type="InterPro" id="IPR001633">
    <property type="entry name" value="EAL_dom"/>
</dbReference>
<dbReference type="InterPro" id="IPR013655">
    <property type="entry name" value="PAS_fold_3"/>
</dbReference>
<dbReference type="OrthoDB" id="23692at2"/>
<dbReference type="SMART" id="SM00052">
    <property type="entry name" value="EAL"/>
    <property type="match status" value="1"/>
</dbReference>
<evidence type="ECO:0000313" key="3">
    <source>
        <dbReference type="EMBL" id="SFJ16532.1"/>
    </source>
</evidence>
<keyword evidence="4" id="KW-1185">Reference proteome</keyword>
<dbReference type="PROSITE" id="PS50887">
    <property type="entry name" value="GGDEF"/>
    <property type="match status" value="1"/>
</dbReference>
<protein>
    <submittedName>
        <fullName evidence="3">Diguanylate cyclase (GGDEF) domain-containing protein</fullName>
    </submittedName>
</protein>
<dbReference type="PROSITE" id="PS50883">
    <property type="entry name" value="EAL"/>
    <property type="match status" value="1"/>
</dbReference>
<dbReference type="Proteomes" id="UP000199377">
    <property type="component" value="Unassembled WGS sequence"/>
</dbReference>
<evidence type="ECO:0000259" key="2">
    <source>
        <dbReference type="PROSITE" id="PS50887"/>
    </source>
</evidence>
<dbReference type="Pfam" id="PF13426">
    <property type="entry name" value="PAS_9"/>
    <property type="match status" value="1"/>
</dbReference>
<dbReference type="Pfam" id="PF00990">
    <property type="entry name" value="GGDEF"/>
    <property type="match status" value="1"/>
</dbReference>
<dbReference type="CDD" id="cd01948">
    <property type="entry name" value="EAL"/>
    <property type="match status" value="1"/>
</dbReference>
<dbReference type="InterPro" id="IPR035919">
    <property type="entry name" value="EAL_sf"/>
</dbReference>
<accession>A0A1I3P550</accession>
<dbReference type="CDD" id="cd00130">
    <property type="entry name" value="PAS"/>
    <property type="match status" value="2"/>
</dbReference>